<comment type="similarity">
    <text evidence="2">Belongs to the sphingosine N-acyltransferase family.</text>
</comment>
<feature type="region of interest" description="Disordered" evidence="10">
    <location>
        <begin position="1"/>
        <end position="52"/>
    </location>
</feature>
<keyword evidence="6 11" id="KW-1133">Transmembrane helix</keyword>
<evidence type="ECO:0000256" key="1">
    <source>
        <dbReference type="ARBA" id="ARBA00004477"/>
    </source>
</evidence>
<evidence type="ECO:0000256" key="2">
    <source>
        <dbReference type="ARBA" id="ARBA00009808"/>
    </source>
</evidence>
<accession>G4T6Q4</accession>
<dbReference type="STRING" id="1109443.G4T6Q4"/>
<keyword evidence="7 9" id="KW-0472">Membrane</keyword>
<dbReference type="GO" id="GO:0005789">
    <property type="term" value="C:endoplasmic reticulum membrane"/>
    <property type="evidence" value="ECO:0007669"/>
    <property type="project" value="UniProtKB-SubCell"/>
</dbReference>
<dbReference type="GO" id="GO:0050291">
    <property type="term" value="F:sphingosine N-acyltransferase activity"/>
    <property type="evidence" value="ECO:0007669"/>
    <property type="project" value="InterPro"/>
</dbReference>
<dbReference type="Pfam" id="PF03798">
    <property type="entry name" value="TRAM_LAG1_CLN8"/>
    <property type="match status" value="1"/>
</dbReference>
<feature type="domain" description="TLC" evidence="12">
    <location>
        <begin position="164"/>
        <end position="384"/>
    </location>
</feature>
<feature type="transmembrane region" description="Helical" evidence="11">
    <location>
        <begin position="78"/>
        <end position="98"/>
    </location>
</feature>
<keyword evidence="3" id="KW-0808">Transferase</keyword>
<dbReference type="PANTHER" id="PTHR12560">
    <property type="entry name" value="LONGEVITY ASSURANCE FACTOR 1 LAG1"/>
    <property type="match status" value="1"/>
</dbReference>
<dbReference type="Proteomes" id="UP000007148">
    <property type="component" value="Unassembled WGS sequence"/>
</dbReference>
<keyword evidence="8" id="KW-0325">Glycoprotein</keyword>
<dbReference type="PIRSF" id="PIRSF005225">
    <property type="entry name" value="LAG1_LAC1"/>
    <property type="match status" value="1"/>
</dbReference>
<evidence type="ECO:0000256" key="10">
    <source>
        <dbReference type="SAM" id="MobiDB-lite"/>
    </source>
</evidence>
<dbReference type="eggNOG" id="KOG1607">
    <property type="taxonomic scope" value="Eukaryota"/>
</dbReference>
<evidence type="ECO:0000256" key="5">
    <source>
        <dbReference type="ARBA" id="ARBA00022824"/>
    </source>
</evidence>
<organism evidence="13 14">
    <name type="scientific">Serendipita indica (strain DSM 11827)</name>
    <name type="common">Root endophyte fungus</name>
    <name type="synonym">Piriformospora indica</name>
    <dbReference type="NCBI Taxonomy" id="1109443"/>
    <lineage>
        <taxon>Eukaryota</taxon>
        <taxon>Fungi</taxon>
        <taxon>Dikarya</taxon>
        <taxon>Basidiomycota</taxon>
        <taxon>Agaricomycotina</taxon>
        <taxon>Agaricomycetes</taxon>
        <taxon>Sebacinales</taxon>
        <taxon>Serendipitaceae</taxon>
        <taxon>Serendipita</taxon>
    </lineage>
</organism>
<evidence type="ECO:0000256" key="4">
    <source>
        <dbReference type="ARBA" id="ARBA00022692"/>
    </source>
</evidence>
<dbReference type="OrthoDB" id="3053196at2759"/>
<dbReference type="InParanoid" id="G4T6Q4"/>
<evidence type="ECO:0000313" key="13">
    <source>
        <dbReference type="EMBL" id="CCA67019.1"/>
    </source>
</evidence>
<evidence type="ECO:0000259" key="12">
    <source>
        <dbReference type="PROSITE" id="PS50922"/>
    </source>
</evidence>
<comment type="caution">
    <text evidence="13">The sequence shown here is derived from an EMBL/GenBank/DDBJ whole genome shotgun (WGS) entry which is preliminary data.</text>
</comment>
<feature type="transmembrane region" description="Helical" evidence="11">
    <location>
        <begin position="172"/>
        <end position="191"/>
    </location>
</feature>
<dbReference type="HOGENOM" id="CLU_028277_4_1_1"/>
<reference evidence="13 14" key="1">
    <citation type="journal article" date="2011" name="PLoS Pathog.">
        <title>Endophytic Life Strategies Decoded by Genome and Transcriptome Analyses of the Mutualistic Root Symbiont Piriformospora indica.</title>
        <authorList>
            <person name="Zuccaro A."/>
            <person name="Lahrmann U."/>
            <person name="Guldener U."/>
            <person name="Langen G."/>
            <person name="Pfiffi S."/>
            <person name="Biedenkopf D."/>
            <person name="Wong P."/>
            <person name="Samans B."/>
            <person name="Grimm C."/>
            <person name="Basiewicz M."/>
            <person name="Murat C."/>
            <person name="Martin F."/>
            <person name="Kogel K.H."/>
        </authorList>
    </citation>
    <scope>NUCLEOTIDE SEQUENCE [LARGE SCALE GENOMIC DNA]</scope>
    <source>
        <strain evidence="13 14">DSM 11827</strain>
    </source>
</reference>
<evidence type="ECO:0000256" key="7">
    <source>
        <dbReference type="ARBA" id="ARBA00023136"/>
    </source>
</evidence>
<dbReference type="FunCoup" id="G4T6Q4">
    <property type="interactions" value="272"/>
</dbReference>
<dbReference type="PANTHER" id="PTHR12560:SF11">
    <property type="entry name" value="CERAMIDE SYNTHASE LAC1-RELATED"/>
    <property type="match status" value="1"/>
</dbReference>
<feature type="transmembrane region" description="Helical" evidence="11">
    <location>
        <begin position="304"/>
        <end position="328"/>
    </location>
</feature>
<dbReference type="PROSITE" id="PS50922">
    <property type="entry name" value="TLC"/>
    <property type="match status" value="1"/>
</dbReference>
<feature type="compositionally biased region" description="Polar residues" evidence="10">
    <location>
        <begin position="11"/>
        <end position="22"/>
    </location>
</feature>
<proteinExistence type="inferred from homology"/>
<name>G4T6Q4_SERID</name>
<sequence>MSARNGHVTRQRSGSLQKTLQNIEDDPKHHIAGSLAPQTPPTSVPSSPRPKRLHELPSQGFLNDLVTMRWMRRPSSSFKLLVLPIILYINWALVAPQFNNPWARLLFPSNRLPDSAQGFRQYAKSYWDLAFVAYYIVVFSFVRQSMTIYVLKPLARHYGINKEAKLDRFAEQGYAVFYFSISTSLGIYTMYNYMPTWFYRTEYFWINYPHWQMPGTLKVYYLLQTAYWTQQFLVLVLKLEKPRSDYAELVAHHVVTLWLIFWSYLVNLTYIGNAVYMTMDVSDVFLALSKIFNYLRMEKTKTVAFAWFTCVWTYTRHYLNILILWSVWKEFDLIPYQNKVWERERGAWLAPWMKYQIFLPLFLLQLINLFWYFLIWRILLRAIFSSTLDDERSDDEDDEPQKKKKE</sequence>
<dbReference type="OMA" id="LCRLCML"/>
<keyword evidence="14" id="KW-1185">Reference proteome</keyword>
<keyword evidence="5" id="KW-0256">Endoplasmic reticulum</keyword>
<evidence type="ECO:0000256" key="8">
    <source>
        <dbReference type="ARBA" id="ARBA00023180"/>
    </source>
</evidence>
<comment type="subcellular location">
    <subcellularLocation>
        <location evidence="1">Endoplasmic reticulum membrane</location>
        <topology evidence="1">Multi-pass membrane protein</topology>
    </subcellularLocation>
</comment>
<evidence type="ECO:0000313" key="14">
    <source>
        <dbReference type="Proteomes" id="UP000007148"/>
    </source>
</evidence>
<dbReference type="InterPro" id="IPR016439">
    <property type="entry name" value="Lag1/Lac1-like"/>
</dbReference>
<dbReference type="SMART" id="SM00724">
    <property type="entry name" value="TLC"/>
    <property type="match status" value="1"/>
</dbReference>
<feature type="transmembrane region" description="Helical" evidence="11">
    <location>
        <begin position="357"/>
        <end position="376"/>
    </location>
</feature>
<keyword evidence="4 9" id="KW-0812">Transmembrane</keyword>
<evidence type="ECO:0000256" key="11">
    <source>
        <dbReference type="SAM" id="Phobius"/>
    </source>
</evidence>
<evidence type="ECO:0000256" key="3">
    <source>
        <dbReference type="ARBA" id="ARBA00022679"/>
    </source>
</evidence>
<gene>
    <name evidence="13" type="ORF">PIIN_00856</name>
</gene>
<evidence type="ECO:0000256" key="6">
    <source>
        <dbReference type="ARBA" id="ARBA00022989"/>
    </source>
</evidence>
<dbReference type="EMBL" id="CAFZ01000008">
    <property type="protein sequence ID" value="CCA67019.1"/>
    <property type="molecule type" value="Genomic_DNA"/>
</dbReference>
<feature type="transmembrane region" description="Helical" evidence="11">
    <location>
        <begin position="132"/>
        <end position="151"/>
    </location>
</feature>
<protein>
    <submittedName>
        <fullName evidence="13">Related to longevity-assurance protein LAG1</fullName>
    </submittedName>
</protein>
<dbReference type="InterPro" id="IPR006634">
    <property type="entry name" value="TLC-dom"/>
</dbReference>
<dbReference type="GO" id="GO:0046513">
    <property type="term" value="P:ceramide biosynthetic process"/>
    <property type="evidence" value="ECO:0007669"/>
    <property type="project" value="InterPro"/>
</dbReference>
<feature type="transmembrane region" description="Helical" evidence="11">
    <location>
        <begin position="249"/>
        <end position="268"/>
    </location>
</feature>
<evidence type="ECO:0000256" key="9">
    <source>
        <dbReference type="PROSITE-ProRule" id="PRU00205"/>
    </source>
</evidence>
<dbReference type="AlphaFoldDB" id="G4T6Q4"/>